<reference evidence="7" key="2">
    <citation type="submission" date="2023-06" db="EMBL/GenBank/DDBJ databases">
        <authorList>
            <consortium name="Lawrence Berkeley National Laboratory"/>
            <person name="Haridas S."/>
            <person name="Hensen N."/>
            <person name="Bonometti L."/>
            <person name="Westerberg I."/>
            <person name="Brannstrom I.O."/>
            <person name="Guillou S."/>
            <person name="Cros-Aarteil S."/>
            <person name="Calhoun S."/>
            <person name="Kuo A."/>
            <person name="Mondo S."/>
            <person name="Pangilinan J."/>
            <person name="Riley R."/>
            <person name="LaButti K."/>
            <person name="Andreopoulos B."/>
            <person name="Lipzen A."/>
            <person name="Chen C."/>
            <person name="Yanf M."/>
            <person name="Daum C."/>
            <person name="Ng V."/>
            <person name="Clum A."/>
            <person name="Steindorff A."/>
            <person name="Ohm R."/>
            <person name="Martin F."/>
            <person name="Silar P."/>
            <person name="Natvig D."/>
            <person name="Lalanne C."/>
            <person name="Gautier V."/>
            <person name="Ament-velasquez S.L."/>
            <person name="Kruys A."/>
            <person name="Hutchinson M.I."/>
            <person name="Powell A.J."/>
            <person name="Barry K."/>
            <person name="Miller A.N."/>
            <person name="Grigoriev I.V."/>
            <person name="Debuchy R."/>
            <person name="Gladieux P."/>
            <person name="Thoren M.H."/>
            <person name="Johannesson H."/>
        </authorList>
    </citation>
    <scope>NUCLEOTIDE SEQUENCE</scope>
    <source>
        <strain evidence="7">CBS 232.78</strain>
    </source>
</reference>
<keyword evidence="4" id="KW-0544">Nucleosome core</keyword>
<feature type="domain" description="Core Histone H2A/H2B/H3" evidence="6">
    <location>
        <begin position="52"/>
        <end position="137"/>
    </location>
</feature>
<dbReference type="PANTHER" id="PTHR45810:SF1">
    <property type="entry name" value="HISTONE H3-LIKE CENTROMERIC PROTEIN A"/>
    <property type="match status" value="1"/>
</dbReference>
<dbReference type="EMBL" id="JAULSW010000009">
    <property type="protein sequence ID" value="KAK3370416.1"/>
    <property type="molecule type" value="Genomic_DNA"/>
</dbReference>
<evidence type="ECO:0000256" key="5">
    <source>
        <dbReference type="SAM" id="MobiDB-lite"/>
    </source>
</evidence>
<dbReference type="InterPro" id="IPR007125">
    <property type="entry name" value="H2A/H2B/H3"/>
</dbReference>
<accession>A0AAE0K5G3</accession>
<dbReference type="PANTHER" id="PTHR45810">
    <property type="entry name" value="HISTONE H3.2"/>
    <property type="match status" value="1"/>
</dbReference>
<dbReference type="Gene3D" id="1.10.20.10">
    <property type="entry name" value="Histone, subunit A"/>
    <property type="match status" value="1"/>
</dbReference>
<feature type="compositionally biased region" description="Acidic residues" evidence="5">
    <location>
        <begin position="153"/>
        <end position="178"/>
    </location>
</feature>
<dbReference type="Pfam" id="PF00125">
    <property type="entry name" value="Histone"/>
    <property type="match status" value="1"/>
</dbReference>
<evidence type="ECO:0000259" key="6">
    <source>
        <dbReference type="Pfam" id="PF00125"/>
    </source>
</evidence>
<dbReference type="SMART" id="SM00428">
    <property type="entry name" value="H3"/>
    <property type="match status" value="1"/>
</dbReference>
<feature type="region of interest" description="Disordered" evidence="5">
    <location>
        <begin position="143"/>
        <end position="186"/>
    </location>
</feature>
<dbReference type="GO" id="GO:0000786">
    <property type="term" value="C:nucleosome"/>
    <property type="evidence" value="ECO:0007669"/>
    <property type="project" value="UniProtKB-KW"/>
</dbReference>
<dbReference type="InterPro" id="IPR009072">
    <property type="entry name" value="Histone-fold"/>
</dbReference>
<keyword evidence="3" id="KW-0158">Chromosome</keyword>
<dbReference type="GO" id="GO:0003677">
    <property type="term" value="F:DNA binding"/>
    <property type="evidence" value="ECO:0007669"/>
    <property type="project" value="InterPro"/>
</dbReference>
<evidence type="ECO:0000256" key="1">
    <source>
        <dbReference type="ARBA" id="ARBA00004286"/>
    </source>
</evidence>
<sequence>MNRPTKDAGFLSPAHSEEEYGSAAAPTGDPNRDASATHAKVPAKGKLTKKDAQAIKEVYRYQMSTHLLLRKQPFQEVIEDILENGYPEDITMDKEAARDLQEAAEAYLVDLFKASQDLADFREADNLETKDMRKALELGLPWGHSFNKMKNEEESETEDDGGSEGGDKDEEEEEEDSNASDKENIK</sequence>
<dbReference type="Proteomes" id="UP001285441">
    <property type="component" value="Unassembled WGS sequence"/>
</dbReference>
<evidence type="ECO:0000313" key="7">
    <source>
        <dbReference type="EMBL" id="KAK3370416.1"/>
    </source>
</evidence>
<gene>
    <name evidence="7" type="ORF">B0H63DRAFT_552379</name>
</gene>
<dbReference type="GO" id="GO:0046982">
    <property type="term" value="F:protein heterodimerization activity"/>
    <property type="evidence" value="ECO:0007669"/>
    <property type="project" value="InterPro"/>
</dbReference>
<proteinExistence type="inferred from homology"/>
<organism evidence="7 8">
    <name type="scientific">Podospora didyma</name>
    <dbReference type="NCBI Taxonomy" id="330526"/>
    <lineage>
        <taxon>Eukaryota</taxon>
        <taxon>Fungi</taxon>
        <taxon>Dikarya</taxon>
        <taxon>Ascomycota</taxon>
        <taxon>Pezizomycotina</taxon>
        <taxon>Sordariomycetes</taxon>
        <taxon>Sordariomycetidae</taxon>
        <taxon>Sordariales</taxon>
        <taxon>Podosporaceae</taxon>
        <taxon>Podospora</taxon>
    </lineage>
</organism>
<comment type="subcellular location">
    <subcellularLocation>
        <location evidence="1">Chromosome</location>
    </subcellularLocation>
</comment>
<keyword evidence="4" id="KW-0238">DNA-binding</keyword>
<reference evidence="7" key="1">
    <citation type="journal article" date="2023" name="Mol. Phylogenet. Evol.">
        <title>Genome-scale phylogeny and comparative genomics of the fungal order Sordariales.</title>
        <authorList>
            <person name="Hensen N."/>
            <person name="Bonometti L."/>
            <person name="Westerberg I."/>
            <person name="Brannstrom I.O."/>
            <person name="Guillou S."/>
            <person name="Cros-Aarteil S."/>
            <person name="Calhoun S."/>
            <person name="Haridas S."/>
            <person name="Kuo A."/>
            <person name="Mondo S."/>
            <person name="Pangilinan J."/>
            <person name="Riley R."/>
            <person name="LaButti K."/>
            <person name="Andreopoulos B."/>
            <person name="Lipzen A."/>
            <person name="Chen C."/>
            <person name="Yan M."/>
            <person name="Daum C."/>
            <person name="Ng V."/>
            <person name="Clum A."/>
            <person name="Steindorff A."/>
            <person name="Ohm R.A."/>
            <person name="Martin F."/>
            <person name="Silar P."/>
            <person name="Natvig D.O."/>
            <person name="Lalanne C."/>
            <person name="Gautier V."/>
            <person name="Ament-Velasquez S.L."/>
            <person name="Kruys A."/>
            <person name="Hutchinson M.I."/>
            <person name="Powell A.J."/>
            <person name="Barry K."/>
            <person name="Miller A.N."/>
            <person name="Grigoriev I.V."/>
            <person name="Debuchy R."/>
            <person name="Gladieux P."/>
            <person name="Hiltunen Thoren M."/>
            <person name="Johannesson H."/>
        </authorList>
    </citation>
    <scope>NUCLEOTIDE SEQUENCE</scope>
    <source>
        <strain evidence="7">CBS 232.78</strain>
    </source>
</reference>
<keyword evidence="8" id="KW-1185">Reference proteome</keyword>
<protein>
    <recommendedName>
        <fullName evidence="6">Core Histone H2A/H2B/H3 domain-containing protein</fullName>
    </recommendedName>
</protein>
<dbReference type="SUPFAM" id="SSF47113">
    <property type="entry name" value="Histone-fold"/>
    <property type="match status" value="1"/>
</dbReference>
<comment type="similarity">
    <text evidence="2">Belongs to the histone H3 family.</text>
</comment>
<evidence type="ECO:0000256" key="2">
    <source>
        <dbReference type="ARBA" id="ARBA00010343"/>
    </source>
</evidence>
<dbReference type="InterPro" id="IPR000164">
    <property type="entry name" value="Histone_H3/CENP-A"/>
</dbReference>
<name>A0AAE0K5G3_9PEZI</name>
<dbReference type="GO" id="GO:0030527">
    <property type="term" value="F:structural constituent of chromatin"/>
    <property type="evidence" value="ECO:0007669"/>
    <property type="project" value="InterPro"/>
</dbReference>
<evidence type="ECO:0000313" key="8">
    <source>
        <dbReference type="Proteomes" id="UP001285441"/>
    </source>
</evidence>
<evidence type="ECO:0000256" key="3">
    <source>
        <dbReference type="ARBA" id="ARBA00022454"/>
    </source>
</evidence>
<comment type="caution">
    <text evidence="7">The sequence shown here is derived from an EMBL/GenBank/DDBJ whole genome shotgun (WGS) entry which is preliminary data.</text>
</comment>
<feature type="region of interest" description="Disordered" evidence="5">
    <location>
        <begin position="1"/>
        <end position="48"/>
    </location>
</feature>
<evidence type="ECO:0000256" key="4">
    <source>
        <dbReference type="ARBA" id="ARBA00023269"/>
    </source>
</evidence>
<dbReference type="AlphaFoldDB" id="A0AAE0K5G3"/>